<dbReference type="EMBL" id="JAVDYB010000001">
    <property type="protein sequence ID" value="MDR7277236.1"/>
    <property type="molecule type" value="Genomic_DNA"/>
</dbReference>
<dbReference type="SUPFAM" id="SSF53474">
    <property type="entry name" value="alpha/beta-Hydrolases"/>
    <property type="match status" value="1"/>
</dbReference>
<sequence length="340" mass="36139">MTPRDRLQWLLMHGVLALPAPVKRRLAGPAVTEGPAPLDLDAHLLITMTGRAGYRLVVEDSAPASRAALRAGANALRGRRLPVTATPITVDGIAARLHTPRASPAPGPLLLFLHGGGWAIGDLDVYDYPARFLAHHAGIRVLSIDYRLAPEHPYPAGLDDAATAFDWAVRNAHTLGADPHRIAVGGDSAGATLAAALSHRLSDRPGPRPVFQMLLYPATDLHGSTPSRRQFADGYLLTHADIQWLYDAYAGSTPRTDPGLSVRYADPAGGLPPTYLATAGYDPLRDEGQAYAAALAAHGVTVEHARFDGLVHGYLAFAGLSRPFRQAALHAAHALRDGVQ</sequence>
<evidence type="ECO:0000259" key="2">
    <source>
        <dbReference type="Pfam" id="PF07859"/>
    </source>
</evidence>
<evidence type="ECO:0000256" key="1">
    <source>
        <dbReference type="ARBA" id="ARBA00022801"/>
    </source>
</evidence>
<name>A0AAE3YSW0_9ACTN</name>
<keyword evidence="4" id="KW-1185">Reference proteome</keyword>
<proteinExistence type="predicted"/>
<protein>
    <submittedName>
        <fullName evidence="3">Acetyl esterase</fullName>
        <ecNumber evidence="3">3.1.1.-</ecNumber>
    </submittedName>
</protein>
<gene>
    <name evidence="3" type="ORF">J2S41_004014</name>
</gene>
<dbReference type="Proteomes" id="UP001183643">
    <property type="component" value="Unassembled WGS sequence"/>
</dbReference>
<dbReference type="GO" id="GO:0016787">
    <property type="term" value="F:hydrolase activity"/>
    <property type="evidence" value="ECO:0007669"/>
    <property type="project" value="UniProtKB-KW"/>
</dbReference>
<evidence type="ECO:0000313" key="4">
    <source>
        <dbReference type="Proteomes" id="UP001183643"/>
    </source>
</evidence>
<reference evidence="3" key="1">
    <citation type="submission" date="2023-07" db="EMBL/GenBank/DDBJ databases">
        <title>Sequencing the genomes of 1000 actinobacteria strains.</title>
        <authorList>
            <person name="Klenk H.-P."/>
        </authorList>
    </citation>
    <scope>NUCLEOTIDE SEQUENCE</scope>
    <source>
        <strain evidence="3">DSM 44707</strain>
    </source>
</reference>
<accession>A0AAE3YSW0</accession>
<organism evidence="3 4">
    <name type="scientific">Catenuloplanes atrovinosus</name>
    <dbReference type="NCBI Taxonomy" id="137266"/>
    <lineage>
        <taxon>Bacteria</taxon>
        <taxon>Bacillati</taxon>
        <taxon>Actinomycetota</taxon>
        <taxon>Actinomycetes</taxon>
        <taxon>Micromonosporales</taxon>
        <taxon>Micromonosporaceae</taxon>
        <taxon>Catenuloplanes</taxon>
    </lineage>
</organism>
<feature type="domain" description="Alpha/beta hydrolase fold-3" evidence="2">
    <location>
        <begin position="110"/>
        <end position="315"/>
    </location>
</feature>
<dbReference type="PANTHER" id="PTHR48081">
    <property type="entry name" value="AB HYDROLASE SUPERFAMILY PROTEIN C4A8.06C"/>
    <property type="match status" value="1"/>
</dbReference>
<evidence type="ECO:0000313" key="3">
    <source>
        <dbReference type="EMBL" id="MDR7277236.1"/>
    </source>
</evidence>
<dbReference type="Pfam" id="PF07859">
    <property type="entry name" value="Abhydrolase_3"/>
    <property type="match status" value="1"/>
</dbReference>
<dbReference type="Gene3D" id="3.40.50.1820">
    <property type="entry name" value="alpha/beta hydrolase"/>
    <property type="match status" value="1"/>
</dbReference>
<dbReference type="InterPro" id="IPR029058">
    <property type="entry name" value="AB_hydrolase_fold"/>
</dbReference>
<comment type="caution">
    <text evidence="3">The sequence shown here is derived from an EMBL/GenBank/DDBJ whole genome shotgun (WGS) entry which is preliminary data.</text>
</comment>
<dbReference type="InterPro" id="IPR050300">
    <property type="entry name" value="GDXG_lipolytic_enzyme"/>
</dbReference>
<dbReference type="EC" id="3.1.1.-" evidence="3"/>
<dbReference type="InterPro" id="IPR013094">
    <property type="entry name" value="AB_hydrolase_3"/>
</dbReference>
<dbReference type="PANTHER" id="PTHR48081:SF8">
    <property type="entry name" value="ALPHA_BETA HYDROLASE FOLD-3 DOMAIN-CONTAINING PROTEIN-RELATED"/>
    <property type="match status" value="1"/>
</dbReference>
<dbReference type="AlphaFoldDB" id="A0AAE3YSW0"/>
<dbReference type="RefSeq" id="WP_310369431.1">
    <property type="nucleotide sequence ID" value="NZ_JAVDYB010000001.1"/>
</dbReference>
<keyword evidence="1 3" id="KW-0378">Hydrolase</keyword>